<dbReference type="CDD" id="cd02151">
    <property type="entry name" value="nitroreductase"/>
    <property type="match status" value="1"/>
</dbReference>
<dbReference type="Proteomes" id="UP000254051">
    <property type="component" value="Unassembled WGS sequence"/>
</dbReference>
<dbReference type="RefSeq" id="WP_109711700.1">
    <property type="nucleotide sequence ID" value="NZ_QGDS01000007.1"/>
</dbReference>
<dbReference type="Gene3D" id="3.40.109.10">
    <property type="entry name" value="NADH Oxidase"/>
    <property type="match status" value="1"/>
</dbReference>
<accession>A0A315ZWY9</accession>
<dbReference type="OrthoDB" id="9783470at2"/>
<evidence type="ECO:0000259" key="1">
    <source>
        <dbReference type="Pfam" id="PF00881"/>
    </source>
</evidence>
<dbReference type="Pfam" id="PF00881">
    <property type="entry name" value="Nitroreductase"/>
    <property type="match status" value="1"/>
</dbReference>
<dbReference type="InterPro" id="IPR050627">
    <property type="entry name" value="Nitroreductase/BluB"/>
</dbReference>
<feature type="domain" description="Nitroreductase" evidence="1">
    <location>
        <begin position="8"/>
        <end position="63"/>
    </location>
</feature>
<reference evidence="3" key="1">
    <citation type="submission" date="2017-07" db="EMBL/GenBank/DDBJ databases">
        <authorList>
            <person name="Varghese N."/>
            <person name="Submissions S."/>
        </authorList>
    </citation>
    <scope>NUCLEOTIDE SEQUENCE [LARGE SCALE GENOMIC DNA]</scope>
    <source>
        <strain evidence="3">NLAE-zl-C134</strain>
    </source>
</reference>
<evidence type="ECO:0000313" key="3">
    <source>
        <dbReference type="Proteomes" id="UP000254051"/>
    </source>
</evidence>
<dbReference type="PANTHER" id="PTHR23026:SF117">
    <property type="entry name" value="NITROREDUCTASE"/>
    <property type="match status" value="1"/>
</dbReference>
<dbReference type="InterPro" id="IPR029479">
    <property type="entry name" value="Nitroreductase"/>
</dbReference>
<dbReference type="AlphaFoldDB" id="A0A315ZWY9"/>
<protein>
    <submittedName>
        <fullName evidence="2">Nitroreductase</fullName>
    </submittedName>
</protein>
<dbReference type="PANTHER" id="PTHR23026">
    <property type="entry name" value="NADPH NITROREDUCTASE"/>
    <property type="match status" value="1"/>
</dbReference>
<keyword evidence="3" id="KW-1185">Reference proteome</keyword>
<dbReference type="EMBL" id="UHJJ01000007">
    <property type="protein sequence ID" value="SUQ14632.1"/>
    <property type="molecule type" value="Genomic_DNA"/>
</dbReference>
<dbReference type="InterPro" id="IPR000415">
    <property type="entry name" value="Nitroreductase-like"/>
</dbReference>
<organism evidence="2 3">
    <name type="scientific">Faecalicatena contorta</name>
    <dbReference type="NCBI Taxonomy" id="39482"/>
    <lineage>
        <taxon>Bacteria</taxon>
        <taxon>Bacillati</taxon>
        <taxon>Bacillota</taxon>
        <taxon>Clostridia</taxon>
        <taxon>Lachnospirales</taxon>
        <taxon>Lachnospiraceae</taxon>
        <taxon>Faecalicatena</taxon>
    </lineage>
</organism>
<dbReference type="SUPFAM" id="SSF55469">
    <property type="entry name" value="FMN-dependent nitroreductase-like"/>
    <property type="match status" value="1"/>
</dbReference>
<name>A0A315ZWY9_9FIRM</name>
<sequence length="174" mass="19598">MDLLEMMRTRRSVRKYTQEPVGEDKLEQILAAGLLSASSRGIRPWEFIVVKKKETLEKMSESRAGSAKMLAGADCAIVVIADAEKTDVWTEDASIAMANMHLMAHSLGVGSCWIQGRLREAPDGRTTEDYLRSILEYPGNYRLEAVLSLGMPAEQKEPFQMEALPMEKIHREHF</sequence>
<gene>
    <name evidence="2" type="ORF">SAMN05216529_10786</name>
</gene>
<proteinExistence type="predicted"/>
<dbReference type="GO" id="GO:0016491">
    <property type="term" value="F:oxidoreductase activity"/>
    <property type="evidence" value="ECO:0007669"/>
    <property type="project" value="InterPro"/>
</dbReference>
<evidence type="ECO:0000313" key="2">
    <source>
        <dbReference type="EMBL" id="SUQ14632.1"/>
    </source>
</evidence>